<keyword evidence="4" id="KW-1185">Reference proteome</keyword>
<protein>
    <recommendedName>
        <fullName evidence="5">Transmembrane protein</fullName>
    </recommendedName>
</protein>
<dbReference type="InParanoid" id="A0A165CAY3"/>
<feature type="transmembrane region" description="Helical" evidence="2">
    <location>
        <begin position="6"/>
        <end position="31"/>
    </location>
</feature>
<keyword evidence="2" id="KW-0472">Membrane</keyword>
<dbReference type="OrthoDB" id="2756618at2759"/>
<feature type="compositionally biased region" description="Pro residues" evidence="1">
    <location>
        <begin position="281"/>
        <end position="295"/>
    </location>
</feature>
<feature type="transmembrane region" description="Helical" evidence="2">
    <location>
        <begin position="114"/>
        <end position="136"/>
    </location>
</feature>
<organism evidence="3 4">
    <name type="scientific">Exidia glandulosa HHB12029</name>
    <dbReference type="NCBI Taxonomy" id="1314781"/>
    <lineage>
        <taxon>Eukaryota</taxon>
        <taxon>Fungi</taxon>
        <taxon>Dikarya</taxon>
        <taxon>Basidiomycota</taxon>
        <taxon>Agaricomycotina</taxon>
        <taxon>Agaricomycetes</taxon>
        <taxon>Auriculariales</taxon>
        <taxon>Exidiaceae</taxon>
        <taxon>Exidia</taxon>
    </lineage>
</organism>
<sequence length="368" mass="39515">MNGLVSLVSVCVECILYGIALAQFVLSLCLLARRRSASKETTSHRVSRPQIFVPLIVLFFICTAHLAVAISCVHASPPASALEGAKVALYTVANAVADGLLIWRLWAIWKWQRVLIVAGPIVLLVCTTICGFGTAARLNQGWTTAFISSALLTKLSVTCFVAAWLRSLDVGREFVGREFVRRELLPPVLRVLLTGSGVSYALPLAALLALHLAGEQSAANVLFDALPQLTLLLPALGVVHGAFEAARDNDSSTLETCHHNTFADRDARRRDGAISPSSFVQPPPSPQPGQMPPSYPIATDDMFPPSSLTLYTDLKKPAPAVCKYNHGARTGSSFCLSSQCSSPLNTPDSVASSHDFETLTLKRHSSIV</sequence>
<evidence type="ECO:0008006" key="5">
    <source>
        <dbReference type="Google" id="ProtNLM"/>
    </source>
</evidence>
<feature type="transmembrane region" description="Helical" evidence="2">
    <location>
        <begin position="142"/>
        <end position="167"/>
    </location>
</feature>
<reference evidence="3 4" key="1">
    <citation type="journal article" date="2016" name="Mol. Biol. Evol.">
        <title>Comparative Genomics of Early-Diverging Mushroom-Forming Fungi Provides Insights into the Origins of Lignocellulose Decay Capabilities.</title>
        <authorList>
            <person name="Nagy L.G."/>
            <person name="Riley R."/>
            <person name="Tritt A."/>
            <person name="Adam C."/>
            <person name="Daum C."/>
            <person name="Floudas D."/>
            <person name="Sun H."/>
            <person name="Yadav J.S."/>
            <person name="Pangilinan J."/>
            <person name="Larsson K.H."/>
            <person name="Matsuura K."/>
            <person name="Barry K."/>
            <person name="Labutti K."/>
            <person name="Kuo R."/>
            <person name="Ohm R.A."/>
            <person name="Bhattacharya S.S."/>
            <person name="Shirouzu T."/>
            <person name="Yoshinaga Y."/>
            <person name="Martin F.M."/>
            <person name="Grigoriev I.V."/>
            <person name="Hibbett D.S."/>
        </authorList>
    </citation>
    <scope>NUCLEOTIDE SEQUENCE [LARGE SCALE GENOMIC DNA]</scope>
    <source>
        <strain evidence="3 4">HHB12029</strain>
    </source>
</reference>
<name>A0A165CAY3_EXIGL</name>
<dbReference type="AlphaFoldDB" id="A0A165CAY3"/>
<feature type="transmembrane region" description="Helical" evidence="2">
    <location>
        <begin position="88"/>
        <end position="107"/>
    </location>
</feature>
<evidence type="ECO:0000256" key="2">
    <source>
        <dbReference type="SAM" id="Phobius"/>
    </source>
</evidence>
<evidence type="ECO:0000313" key="3">
    <source>
        <dbReference type="EMBL" id="KZV82143.1"/>
    </source>
</evidence>
<dbReference type="Proteomes" id="UP000077266">
    <property type="component" value="Unassembled WGS sequence"/>
</dbReference>
<proteinExistence type="predicted"/>
<dbReference type="EMBL" id="KV426344">
    <property type="protein sequence ID" value="KZV82143.1"/>
    <property type="molecule type" value="Genomic_DNA"/>
</dbReference>
<gene>
    <name evidence="3" type="ORF">EXIGLDRAFT_355267</name>
</gene>
<accession>A0A165CAY3</accession>
<evidence type="ECO:0000256" key="1">
    <source>
        <dbReference type="SAM" id="MobiDB-lite"/>
    </source>
</evidence>
<feature type="transmembrane region" description="Helical" evidence="2">
    <location>
        <begin position="51"/>
        <end position="76"/>
    </location>
</feature>
<feature type="transmembrane region" description="Helical" evidence="2">
    <location>
        <begin position="188"/>
        <end position="213"/>
    </location>
</feature>
<feature type="region of interest" description="Disordered" evidence="1">
    <location>
        <begin position="273"/>
        <end position="299"/>
    </location>
</feature>
<evidence type="ECO:0000313" key="4">
    <source>
        <dbReference type="Proteomes" id="UP000077266"/>
    </source>
</evidence>
<keyword evidence="2" id="KW-1133">Transmembrane helix</keyword>
<feature type="transmembrane region" description="Helical" evidence="2">
    <location>
        <begin position="225"/>
        <end position="243"/>
    </location>
</feature>
<keyword evidence="2" id="KW-0812">Transmembrane</keyword>